<comment type="caution">
    <text evidence="1">The sequence shown here is derived from an EMBL/GenBank/DDBJ whole genome shotgun (WGS) entry which is preliminary data.</text>
</comment>
<proteinExistence type="predicted"/>
<protein>
    <submittedName>
        <fullName evidence="1">Uncharacterized protein</fullName>
    </submittedName>
</protein>
<keyword evidence="2" id="KW-1185">Reference proteome</keyword>
<sequence>MSEVICSWTGSRVAFSIFIRNSTNHHRGRPLTIGVPPHPLSRRPSSAASLARALLSAVLHGYIHENAPTRLCGALLGRREIKKERKKKKKKKDLNNLSFPLYRKVDARVPASTLLFSCSIIRLIKCEKRDSPPIAGTVRGG</sequence>
<dbReference type="Proteomes" id="UP001430953">
    <property type="component" value="Unassembled WGS sequence"/>
</dbReference>
<name>A0AAW2ED59_9HYME</name>
<dbReference type="EMBL" id="JADYXP020000024">
    <property type="protein sequence ID" value="KAL0101634.1"/>
    <property type="molecule type" value="Genomic_DNA"/>
</dbReference>
<organism evidence="1 2">
    <name type="scientific">Cardiocondyla obscurior</name>
    <dbReference type="NCBI Taxonomy" id="286306"/>
    <lineage>
        <taxon>Eukaryota</taxon>
        <taxon>Metazoa</taxon>
        <taxon>Ecdysozoa</taxon>
        <taxon>Arthropoda</taxon>
        <taxon>Hexapoda</taxon>
        <taxon>Insecta</taxon>
        <taxon>Pterygota</taxon>
        <taxon>Neoptera</taxon>
        <taxon>Endopterygota</taxon>
        <taxon>Hymenoptera</taxon>
        <taxon>Apocrita</taxon>
        <taxon>Aculeata</taxon>
        <taxon>Formicoidea</taxon>
        <taxon>Formicidae</taxon>
        <taxon>Myrmicinae</taxon>
        <taxon>Cardiocondyla</taxon>
    </lineage>
</organism>
<accession>A0AAW2ED59</accession>
<dbReference type="AlphaFoldDB" id="A0AAW2ED59"/>
<reference evidence="1 2" key="1">
    <citation type="submission" date="2023-03" db="EMBL/GenBank/DDBJ databases">
        <title>High recombination rates correlate with genetic variation in Cardiocondyla obscurior ants.</title>
        <authorList>
            <person name="Errbii M."/>
        </authorList>
    </citation>
    <scope>NUCLEOTIDE SEQUENCE [LARGE SCALE GENOMIC DNA]</scope>
    <source>
        <strain evidence="1">Alpha-2009</strain>
        <tissue evidence="1">Whole body</tissue>
    </source>
</reference>
<gene>
    <name evidence="1" type="ORF">PUN28_019049</name>
</gene>
<evidence type="ECO:0000313" key="1">
    <source>
        <dbReference type="EMBL" id="KAL0101634.1"/>
    </source>
</evidence>
<evidence type="ECO:0000313" key="2">
    <source>
        <dbReference type="Proteomes" id="UP001430953"/>
    </source>
</evidence>